<dbReference type="InterPro" id="IPR013087">
    <property type="entry name" value="Znf_C2H2_type"/>
</dbReference>
<keyword evidence="6" id="KW-0539">Nucleus</keyword>
<dbReference type="SMART" id="SM00355">
    <property type="entry name" value="ZnF_C2H2"/>
    <property type="match status" value="4"/>
</dbReference>
<evidence type="ECO:0000256" key="4">
    <source>
        <dbReference type="ARBA" id="ARBA00022771"/>
    </source>
</evidence>
<evidence type="ECO:0000259" key="10">
    <source>
        <dbReference type="PROSITE" id="PS50157"/>
    </source>
</evidence>
<feature type="domain" description="C2H2-type" evidence="10">
    <location>
        <begin position="433"/>
        <end position="459"/>
    </location>
</feature>
<dbReference type="GO" id="GO:0010468">
    <property type="term" value="P:regulation of gene expression"/>
    <property type="evidence" value="ECO:0007669"/>
    <property type="project" value="TreeGrafter"/>
</dbReference>
<sequence length="459" mass="50092">MMADCAGFQAQIASVIELLANSAVAEICKLVDDGYAVLRSQMDLERQKSEKENRVLRQKLREMDVKMRSYERKMKRRNLREEMMHDAHFRPPKGPALHQTLVGLPPSSSERLNPISKQDKIRLLPQVKQEKTDDCNLDLKVEVNISSECSVSPGGAPHNDVPASDIVMDASITATAKRPASPTGATVDLTCKPMSTLPVNSSMLLIRGGPLVPESTGVSLNNEALKSEIRDNDCAKAGLHSSLPISSDELNSLDLSWMQERIGHLGAGYGAAQLGQGKTDAPVPPASFPSQGGAESLEAPSTMLFTATSQEMAVFAASFDTATAPPPPLPATSATTIDQRRSFHSKERPVCAVCGLLFPTSAALELHQRIHTGERPYSCPHCGKGFAQPNNLRVHLLIHTGERRYCCTLCGKSFLSSSHLKRHRTVHTQEKPYSCSRCGQSFSQMCSVRRHRQQSQCGL</sequence>
<keyword evidence="12" id="KW-1185">Reference proteome</keyword>
<keyword evidence="5" id="KW-0862">Zinc</keyword>
<evidence type="ECO:0000256" key="8">
    <source>
        <dbReference type="SAM" id="Coils"/>
    </source>
</evidence>
<dbReference type="PANTHER" id="PTHR16515:SF66">
    <property type="entry name" value="C2H2-TYPE DOMAIN-CONTAINING PROTEIN"/>
    <property type="match status" value="1"/>
</dbReference>
<dbReference type="PANTHER" id="PTHR16515">
    <property type="entry name" value="PR DOMAIN ZINC FINGER PROTEIN"/>
    <property type="match status" value="1"/>
</dbReference>
<protein>
    <recommendedName>
        <fullName evidence="10">C2H2-type domain-containing protein</fullName>
    </recommendedName>
</protein>
<dbReference type="FunFam" id="3.30.160.60:FF:002343">
    <property type="entry name" value="Zinc finger protein 33A"/>
    <property type="match status" value="1"/>
</dbReference>
<evidence type="ECO:0000256" key="9">
    <source>
        <dbReference type="SAM" id="MobiDB-lite"/>
    </source>
</evidence>
<dbReference type="SUPFAM" id="SSF57667">
    <property type="entry name" value="beta-beta-alpha zinc fingers"/>
    <property type="match status" value="2"/>
</dbReference>
<gene>
    <name evidence="11" type="ORF">D4764_06G0013480</name>
</gene>
<name>A0A5C6MZJ2_9TELE</name>
<comment type="subcellular location">
    <subcellularLocation>
        <location evidence="1">Nucleus</location>
    </subcellularLocation>
</comment>
<comment type="caution">
    <text evidence="11">The sequence shown here is derived from an EMBL/GenBank/DDBJ whole genome shotgun (WGS) entry which is preliminary data.</text>
</comment>
<dbReference type="PROSITE" id="PS50157">
    <property type="entry name" value="ZINC_FINGER_C2H2_2"/>
    <property type="match status" value="4"/>
</dbReference>
<dbReference type="InterPro" id="IPR050331">
    <property type="entry name" value="Zinc_finger"/>
</dbReference>
<dbReference type="PROSITE" id="PS00028">
    <property type="entry name" value="ZINC_FINGER_C2H2_1"/>
    <property type="match status" value="3"/>
</dbReference>
<dbReference type="GO" id="GO:0005634">
    <property type="term" value="C:nucleus"/>
    <property type="evidence" value="ECO:0007669"/>
    <property type="project" value="UniProtKB-SubCell"/>
</dbReference>
<dbReference type="Pfam" id="PF00096">
    <property type="entry name" value="zf-C2H2"/>
    <property type="match status" value="1"/>
</dbReference>
<evidence type="ECO:0000313" key="12">
    <source>
        <dbReference type="Proteomes" id="UP000324091"/>
    </source>
</evidence>
<feature type="coiled-coil region" evidence="8">
    <location>
        <begin position="39"/>
        <end position="73"/>
    </location>
</feature>
<dbReference type="GO" id="GO:0008270">
    <property type="term" value="F:zinc ion binding"/>
    <property type="evidence" value="ECO:0007669"/>
    <property type="project" value="UniProtKB-KW"/>
</dbReference>
<dbReference type="Proteomes" id="UP000324091">
    <property type="component" value="Chromosome 6"/>
</dbReference>
<keyword evidence="3" id="KW-0677">Repeat</keyword>
<evidence type="ECO:0000256" key="3">
    <source>
        <dbReference type="ARBA" id="ARBA00022737"/>
    </source>
</evidence>
<keyword evidence="4 7" id="KW-0863">Zinc-finger</keyword>
<keyword evidence="2" id="KW-0479">Metal-binding</keyword>
<feature type="domain" description="C2H2-type" evidence="10">
    <location>
        <begin position="405"/>
        <end position="432"/>
    </location>
</feature>
<reference evidence="11 12" key="1">
    <citation type="submission" date="2019-04" db="EMBL/GenBank/DDBJ databases">
        <title>Chromosome genome assembly for Takifugu flavidus.</title>
        <authorList>
            <person name="Xiao S."/>
        </authorList>
    </citation>
    <scope>NUCLEOTIDE SEQUENCE [LARGE SCALE GENOMIC DNA]</scope>
    <source>
        <strain evidence="11">HTHZ2018</strain>
        <tissue evidence="11">Muscle</tissue>
    </source>
</reference>
<evidence type="ECO:0000256" key="1">
    <source>
        <dbReference type="ARBA" id="ARBA00004123"/>
    </source>
</evidence>
<evidence type="ECO:0000256" key="5">
    <source>
        <dbReference type="ARBA" id="ARBA00022833"/>
    </source>
</evidence>
<organism evidence="11 12">
    <name type="scientific">Takifugu flavidus</name>
    <name type="common">sansaifugu</name>
    <dbReference type="NCBI Taxonomy" id="433684"/>
    <lineage>
        <taxon>Eukaryota</taxon>
        <taxon>Metazoa</taxon>
        <taxon>Chordata</taxon>
        <taxon>Craniata</taxon>
        <taxon>Vertebrata</taxon>
        <taxon>Euteleostomi</taxon>
        <taxon>Actinopterygii</taxon>
        <taxon>Neopterygii</taxon>
        <taxon>Teleostei</taxon>
        <taxon>Neoteleostei</taxon>
        <taxon>Acanthomorphata</taxon>
        <taxon>Eupercaria</taxon>
        <taxon>Tetraodontiformes</taxon>
        <taxon>Tetradontoidea</taxon>
        <taxon>Tetraodontidae</taxon>
        <taxon>Takifugu</taxon>
    </lineage>
</organism>
<evidence type="ECO:0000256" key="7">
    <source>
        <dbReference type="PROSITE-ProRule" id="PRU00042"/>
    </source>
</evidence>
<dbReference type="Gene3D" id="3.30.160.60">
    <property type="entry name" value="Classic Zinc Finger"/>
    <property type="match status" value="4"/>
</dbReference>
<evidence type="ECO:0000313" key="11">
    <source>
        <dbReference type="EMBL" id="TWW59818.1"/>
    </source>
</evidence>
<evidence type="ECO:0000256" key="6">
    <source>
        <dbReference type="ARBA" id="ARBA00023242"/>
    </source>
</evidence>
<feature type="region of interest" description="Disordered" evidence="9">
    <location>
        <begin position="276"/>
        <end position="297"/>
    </location>
</feature>
<dbReference type="FunFam" id="3.30.160.60:FF:000100">
    <property type="entry name" value="Zinc finger 45-like"/>
    <property type="match status" value="1"/>
</dbReference>
<feature type="domain" description="C2H2-type" evidence="10">
    <location>
        <begin position="377"/>
        <end position="404"/>
    </location>
</feature>
<dbReference type="AlphaFoldDB" id="A0A5C6MZJ2"/>
<dbReference type="EMBL" id="RHFK02000019">
    <property type="protein sequence ID" value="TWW59818.1"/>
    <property type="molecule type" value="Genomic_DNA"/>
</dbReference>
<dbReference type="FunFam" id="3.30.160.60:FF:000688">
    <property type="entry name" value="zinc finger protein 197 isoform X1"/>
    <property type="match status" value="1"/>
</dbReference>
<feature type="domain" description="C2H2-type" evidence="10">
    <location>
        <begin position="349"/>
        <end position="376"/>
    </location>
</feature>
<keyword evidence="8" id="KW-0175">Coiled coil</keyword>
<dbReference type="InterPro" id="IPR036236">
    <property type="entry name" value="Znf_C2H2_sf"/>
</dbReference>
<evidence type="ECO:0000256" key="2">
    <source>
        <dbReference type="ARBA" id="ARBA00022723"/>
    </source>
</evidence>
<proteinExistence type="predicted"/>
<accession>A0A5C6MZJ2</accession>